<feature type="transmembrane region" description="Helical" evidence="1">
    <location>
        <begin position="441"/>
        <end position="462"/>
    </location>
</feature>
<feature type="transmembrane region" description="Helical" evidence="1">
    <location>
        <begin position="348"/>
        <end position="367"/>
    </location>
</feature>
<dbReference type="OMA" id="FEFQYLP"/>
<sequence>MDHYYSQDFVDARDVWGHKFDWTHNHQTGPEINHLLYSYDKLATDALDQLDYFSPPSSKGWKCPHGSGPGQRDLYELLKKHANSDQVLGQLWREASTVPEWVDWEQIERGQQVVYQFSGQILFGLLYQSLLGGMGAYRVVETLSRTGGFGVNVTRRRLLETLQHFMEVVEDIDSIKPGGKGYISSVRVRLLHASVRRRLMQLEQQNPGYFDMEKWGVPINDLHTIGTIAVYSVAIVFVALPRQGIHLNNQQTADYIALWRYVGYLLGTPTDWIATPERAKVLWESIAVSEVAPSANSRILANNILTAEARAPPLNLPREVLAAHAYRLNGDQLAGALGIEKPDWRFRAVVWLQCVFFFFLSYSYPWLPTHMQKERERKFKYIANFMIHNTKAGGLEKSSVFEFQYLPRIGMLTELGIGAEQEAKLSSSDKGSKLSIALKKAVLVVGSVAGAVAAVSLVRFVGVSSVPRHLLSAILAQQSLIWAD</sequence>
<feature type="domain" description="ER-bound oxygenase mpaB/mpaB'/Rubber oxygenase catalytic" evidence="2">
    <location>
        <begin position="133"/>
        <end position="351"/>
    </location>
</feature>
<evidence type="ECO:0000313" key="4">
    <source>
        <dbReference type="Proteomes" id="UP000091967"/>
    </source>
</evidence>
<keyword evidence="1" id="KW-1133">Transmembrane helix</keyword>
<keyword evidence="1" id="KW-0812">Transmembrane</keyword>
<dbReference type="Proteomes" id="UP000091967">
    <property type="component" value="Unassembled WGS sequence"/>
</dbReference>
<dbReference type="EMBL" id="LYXU01000001">
    <property type="protein sequence ID" value="OBS27555.1"/>
    <property type="molecule type" value="Genomic_DNA"/>
</dbReference>
<evidence type="ECO:0000259" key="2">
    <source>
        <dbReference type="Pfam" id="PF09995"/>
    </source>
</evidence>
<organism evidence="3 4">
    <name type="scientific">Fusarium poae</name>
    <dbReference type="NCBI Taxonomy" id="36050"/>
    <lineage>
        <taxon>Eukaryota</taxon>
        <taxon>Fungi</taxon>
        <taxon>Dikarya</taxon>
        <taxon>Ascomycota</taxon>
        <taxon>Pezizomycotina</taxon>
        <taxon>Sordariomycetes</taxon>
        <taxon>Hypocreomycetidae</taxon>
        <taxon>Hypocreales</taxon>
        <taxon>Nectriaceae</taxon>
        <taxon>Fusarium</taxon>
    </lineage>
</organism>
<evidence type="ECO:0000313" key="3">
    <source>
        <dbReference type="EMBL" id="OBS27555.1"/>
    </source>
</evidence>
<comment type="caution">
    <text evidence="3">The sequence shown here is derived from an EMBL/GenBank/DDBJ whole genome shotgun (WGS) entry which is preliminary data.</text>
</comment>
<dbReference type="STRING" id="36050.A0A1B8B494"/>
<dbReference type="Pfam" id="PF09995">
    <property type="entry name" value="MPAB_Lcp_cat"/>
    <property type="match status" value="1"/>
</dbReference>
<dbReference type="AlphaFoldDB" id="A0A1B8B494"/>
<proteinExistence type="predicted"/>
<evidence type="ECO:0000256" key="1">
    <source>
        <dbReference type="SAM" id="Phobius"/>
    </source>
</evidence>
<dbReference type="PANTHER" id="PTHR37539:SF1">
    <property type="entry name" value="ER-BOUND OXYGENASE MPAB_MPAB'_RUBBER OXYGENASE CATALYTIC DOMAIN-CONTAINING PROTEIN"/>
    <property type="match status" value="1"/>
</dbReference>
<reference evidence="3 4" key="1">
    <citation type="submission" date="2016-06" db="EMBL/GenBank/DDBJ databases">
        <title>Living apart together: crosstalk between the core and supernumerary genomes in a fungal plant pathogen.</title>
        <authorList>
            <person name="Vanheule A."/>
            <person name="Audenaert K."/>
            <person name="Warris S."/>
            <person name="Van De Geest H."/>
            <person name="Schijlen E."/>
            <person name="Hofte M."/>
            <person name="De Saeger S."/>
            <person name="Haesaert G."/>
            <person name="Waalwijk C."/>
            <person name="Van Der Lee T."/>
        </authorList>
    </citation>
    <scope>NUCLEOTIDE SEQUENCE [LARGE SCALE GENOMIC DNA]</scope>
    <source>
        <strain evidence="3 4">2516</strain>
    </source>
</reference>
<dbReference type="InterPro" id="IPR037473">
    <property type="entry name" value="Lcp-like"/>
</dbReference>
<gene>
    <name evidence="3" type="ORF">FPOA_01497</name>
</gene>
<keyword evidence="4" id="KW-1185">Reference proteome</keyword>
<accession>A0A1B8B494</accession>
<protein>
    <recommendedName>
        <fullName evidence="2">ER-bound oxygenase mpaB/mpaB'/Rubber oxygenase catalytic domain-containing protein</fullName>
    </recommendedName>
</protein>
<keyword evidence="1" id="KW-0472">Membrane</keyword>
<dbReference type="GO" id="GO:0016491">
    <property type="term" value="F:oxidoreductase activity"/>
    <property type="evidence" value="ECO:0007669"/>
    <property type="project" value="InterPro"/>
</dbReference>
<name>A0A1B8B494_FUSPO</name>
<dbReference type="InterPro" id="IPR018713">
    <property type="entry name" value="MPAB/Lcp_cat_dom"/>
</dbReference>
<dbReference type="PANTHER" id="PTHR37539">
    <property type="entry name" value="SECRETED PROTEIN-RELATED"/>
    <property type="match status" value="1"/>
</dbReference>